<sequence length="48" mass="5435">MSPRSNHFSMYENGLNPFGSVLMNQLSFLSYNCVKNNAYSPIISGYIQ</sequence>
<keyword evidence="1" id="KW-1185">Reference proteome</keyword>
<accession>A0A1I7WCT9</accession>
<dbReference type="AlphaFoldDB" id="A0A1I7WCT9"/>
<protein>
    <submittedName>
        <fullName evidence="2">Uncharacterized protein</fullName>
    </submittedName>
</protein>
<dbReference type="Proteomes" id="UP000095283">
    <property type="component" value="Unplaced"/>
</dbReference>
<organism evidence="1 2">
    <name type="scientific">Heterorhabditis bacteriophora</name>
    <name type="common">Entomopathogenic nematode worm</name>
    <dbReference type="NCBI Taxonomy" id="37862"/>
    <lineage>
        <taxon>Eukaryota</taxon>
        <taxon>Metazoa</taxon>
        <taxon>Ecdysozoa</taxon>
        <taxon>Nematoda</taxon>
        <taxon>Chromadorea</taxon>
        <taxon>Rhabditida</taxon>
        <taxon>Rhabditina</taxon>
        <taxon>Rhabditomorpha</taxon>
        <taxon>Strongyloidea</taxon>
        <taxon>Heterorhabditidae</taxon>
        <taxon>Heterorhabditis</taxon>
    </lineage>
</organism>
<proteinExistence type="predicted"/>
<reference evidence="2" key="1">
    <citation type="submission" date="2016-11" db="UniProtKB">
        <authorList>
            <consortium name="WormBaseParasite"/>
        </authorList>
    </citation>
    <scope>IDENTIFICATION</scope>
</reference>
<evidence type="ECO:0000313" key="1">
    <source>
        <dbReference type="Proteomes" id="UP000095283"/>
    </source>
</evidence>
<evidence type="ECO:0000313" key="2">
    <source>
        <dbReference type="WBParaSite" id="Hba_02554"/>
    </source>
</evidence>
<name>A0A1I7WCT9_HETBA</name>
<dbReference type="WBParaSite" id="Hba_02554">
    <property type="protein sequence ID" value="Hba_02554"/>
    <property type="gene ID" value="Hba_02554"/>
</dbReference>